<reference evidence="4 5" key="1">
    <citation type="journal article" date="2023" name="G3 (Bethesda)">
        <title>A haplotype-resolved chromosome-scale genome for Quercus rubra L. provides insights into the genetics of adaptive traits for red oak species.</title>
        <authorList>
            <person name="Kapoor B."/>
            <person name="Jenkins J."/>
            <person name="Schmutz J."/>
            <person name="Zhebentyayeva T."/>
            <person name="Kuelheim C."/>
            <person name="Coggeshall M."/>
            <person name="Heim C."/>
            <person name="Lasky J.R."/>
            <person name="Leites L."/>
            <person name="Islam-Faridi N."/>
            <person name="Romero-Severson J."/>
            <person name="DeLeo V.L."/>
            <person name="Lucas S.M."/>
            <person name="Lazic D."/>
            <person name="Gailing O."/>
            <person name="Carlson J."/>
            <person name="Staton M."/>
        </authorList>
    </citation>
    <scope>NUCLEOTIDE SEQUENCE [LARGE SCALE GENOMIC DNA]</scope>
    <source>
        <strain evidence="4">Pseudo-F2</strain>
    </source>
</reference>
<proteinExistence type="predicted"/>
<feature type="region of interest" description="Disordered" evidence="2">
    <location>
        <begin position="191"/>
        <end position="255"/>
    </location>
</feature>
<dbReference type="PANTHER" id="PTHR38394:SF1">
    <property type="entry name" value="NEUROFILAMENT LIGHT PROTEIN"/>
    <property type="match status" value="1"/>
</dbReference>
<dbReference type="Pfam" id="PF02151">
    <property type="entry name" value="UVR"/>
    <property type="match status" value="1"/>
</dbReference>
<feature type="domain" description="UVR" evidence="3">
    <location>
        <begin position="304"/>
        <end position="335"/>
    </location>
</feature>
<feature type="coiled-coil region" evidence="1">
    <location>
        <begin position="670"/>
        <end position="704"/>
    </location>
</feature>
<evidence type="ECO:0000256" key="2">
    <source>
        <dbReference type="SAM" id="MobiDB-lite"/>
    </source>
</evidence>
<dbReference type="PANTHER" id="PTHR38394">
    <property type="entry name" value="NEUROFILAMENT LIGHT PROTEIN"/>
    <property type="match status" value="1"/>
</dbReference>
<organism evidence="4 5">
    <name type="scientific">Quercus rubra</name>
    <name type="common">Northern red oak</name>
    <name type="synonym">Quercus borealis</name>
    <dbReference type="NCBI Taxonomy" id="3512"/>
    <lineage>
        <taxon>Eukaryota</taxon>
        <taxon>Viridiplantae</taxon>
        <taxon>Streptophyta</taxon>
        <taxon>Embryophyta</taxon>
        <taxon>Tracheophyta</taxon>
        <taxon>Spermatophyta</taxon>
        <taxon>Magnoliopsida</taxon>
        <taxon>eudicotyledons</taxon>
        <taxon>Gunneridae</taxon>
        <taxon>Pentapetalae</taxon>
        <taxon>rosids</taxon>
        <taxon>fabids</taxon>
        <taxon>Fagales</taxon>
        <taxon>Fagaceae</taxon>
        <taxon>Quercus</taxon>
    </lineage>
</organism>
<keyword evidence="1" id="KW-0175">Coiled coil</keyword>
<gene>
    <name evidence="4" type="ORF">RGQ29_010178</name>
</gene>
<sequence>MEEEMDSLFEGMVLFNPSQLTSDQDQQNHHQQQQQQQQQDHQDNHHDPINPPPPIPIDAPTTTATIADSDSTTSSLNSNSHSSSQPLDENLFSDLTIVAPLETLPQSQNSSSTPSISTTTTTTTRAIPSISRQVSRKKKRAGLRIGYGRDGSRDAYSHFSPSDLDLDSHSIQSDALDDLPHTEDHNLVSATPTKIDHDDDDNQTTTQVQQEEQHEEKEVQEEQHEEKEVQVEQQEAKEVQEERQEAKEVQEEKGEMSLGDIKAQIAEKLKGARELVASVSAARKESIRRRRKAAENVNVALIKHRELEKELEEACEAEDFERAERVSNSLAAAEEEKQSFHIALREAEAESDANESNMQEALQAQIAAEELCVSLLHNFATDAANNAELVLKTAEVASSKEIDKWLSSTEALEVKKMEVEIESHLINEAREVFNNSIEHLIEDDRKEQELLCSKKDTLKNELEKLLELVKQKEKEISENDSKIKEVEERIGNVVLGFQEMQSNIDAKCDNLQSSLSTMDLESEALSEKKKEINEFLKQEEEKGAKQRELASASAEEAQTYQETVKLRKTLMCSMLNSREDRMRLVKAEEKLSEDVQVLQQEISTARASLQELSARKSKIQQDLASFKQRILFINKRVPEVEAEKKIAAAARNFKEAARIAAEAKSLSVEKEGIQIDMETTTSELEKLEEEIKDTVNRLQDTEGLILSKEKEVAMARFQRLLLIAGAATAERNAALEFGDLEEANLLLAEAEAADSEAKKLQPIYNFKVEEFENLPKHFISMELVSNLGRKQLAELAAVVSSSPS</sequence>
<evidence type="ECO:0000259" key="3">
    <source>
        <dbReference type="Pfam" id="PF02151"/>
    </source>
</evidence>
<feature type="coiled-coil region" evidence="1">
    <location>
        <begin position="581"/>
        <end position="629"/>
    </location>
</feature>
<feature type="coiled-coil region" evidence="1">
    <location>
        <begin position="290"/>
        <end position="364"/>
    </location>
</feature>
<feature type="compositionally biased region" description="Low complexity" evidence="2">
    <location>
        <begin position="23"/>
        <end position="39"/>
    </location>
</feature>
<dbReference type="InterPro" id="IPR001943">
    <property type="entry name" value="UVR_dom"/>
</dbReference>
<protein>
    <recommendedName>
        <fullName evidence="3">UVR domain-containing protein</fullName>
    </recommendedName>
</protein>
<dbReference type="Proteomes" id="UP001324115">
    <property type="component" value="Unassembled WGS sequence"/>
</dbReference>
<feature type="region of interest" description="Disordered" evidence="2">
    <location>
        <begin position="1"/>
        <end position="88"/>
    </location>
</feature>
<evidence type="ECO:0000256" key="1">
    <source>
        <dbReference type="SAM" id="Coils"/>
    </source>
</evidence>
<feature type="coiled-coil region" evidence="1">
    <location>
        <begin position="455"/>
        <end position="489"/>
    </location>
</feature>
<accession>A0AAN7FXL4</accession>
<feature type="compositionally biased region" description="Low complexity" evidence="2">
    <location>
        <begin position="110"/>
        <end position="132"/>
    </location>
</feature>
<keyword evidence="5" id="KW-1185">Reference proteome</keyword>
<feature type="compositionally biased region" description="Basic and acidic residues" evidence="2">
    <location>
        <begin position="211"/>
        <end position="255"/>
    </location>
</feature>
<dbReference type="AlphaFoldDB" id="A0AAN7FXL4"/>
<evidence type="ECO:0000313" key="4">
    <source>
        <dbReference type="EMBL" id="KAK4600422.1"/>
    </source>
</evidence>
<feature type="region of interest" description="Disordered" evidence="2">
    <location>
        <begin position="102"/>
        <end position="160"/>
    </location>
</feature>
<comment type="caution">
    <text evidence="4">The sequence shown here is derived from an EMBL/GenBank/DDBJ whole genome shotgun (WGS) entry which is preliminary data.</text>
</comment>
<feature type="compositionally biased region" description="Low complexity" evidence="2">
    <location>
        <begin position="61"/>
        <end position="84"/>
    </location>
</feature>
<evidence type="ECO:0000313" key="5">
    <source>
        <dbReference type="Proteomes" id="UP001324115"/>
    </source>
</evidence>
<name>A0AAN7FXL4_QUERU</name>
<dbReference type="EMBL" id="JAXUIC010000002">
    <property type="protein sequence ID" value="KAK4600422.1"/>
    <property type="molecule type" value="Genomic_DNA"/>
</dbReference>